<dbReference type="RefSeq" id="WP_189512985.1">
    <property type="nucleotide sequence ID" value="NZ_BMXG01000006.1"/>
</dbReference>
<comment type="caution">
    <text evidence="1">The sequence shown here is derived from an EMBL/GenBank/DDBJ whole genome shotgun (WGS) entry which is preliminary data.</text>
</comment>
<accession>A0A8J3DG61</accession>
<dbReference type="CDD" id="cd14251">
    <property type="entry name" value="PL-6"/>
    <property type="match status" value="1"/>
</dbReference>
<gene>
    <name evidence="1" type="ORF">GCM10007047_12210</name>
</gene>
<evidence type="ECO:0000313" key="2">
    <source>
        <dbReference type="Proteomes" id="UP000642829"/>
    </source>
</evidence>
<reference evidence="1" key="2">
    <citation type="submission" date="2020-09" db="EMBL/GenBank/DDBJ databases">
        <authorList>
            <person name="Sun Q."/>
            <person name="Kim S."/>
        </authorList>
    </citation>
    <scope>NUCLEOTIDE SEQUENCE</scope>
    <source>
        <strain evidence="1">KCTC 12870</strain>
    </source>
</reference>
<dbReference type="Gene3D" id="2.160.20.10">
    <property type="entry name" value="Single-stranded right-handed beta-helix, Pectin lyase-like"/>
    <property type="match status" value="1"/>
</dbReference>
<dbReference type="EMBL" id="BMXG01000006">
    <property type="protein sequence ID" value="GHB97857.1"/>
    <property type="molecule type" value="Genomic_DNA"/>
</dbReference>
<dbReference type="GO" id="GO:0016829">
    <property type="term" value="F:lyase activity"/>
    <property type="evidence" value="ECO:0007669"/>
    <property type="project" value="UniProtKB-KW"/>
</dbReference>
<organism evidence="1 2">
    <name type="scientific">Cerasicoccus arenae</name>
    <dbReference type="NCBI Taxonomy" id="424488"/>
    <lineage>
        <taxon>Bacteria</taxon>
        <taxon>Pseudomonadati</taxon>
        <taxon>Verrucomicrobiota</taxon>
        <taxon>Opitutia</taxon>
        <taxon>Puniceicoccales</taxon>
        <taxon>Cerasicoccaceae</taxon>
        <taxon>Cerasicoccus</taxon>
    </lineage>
</organism>
<dbReference type="PROSITE" id="PS51257">
    <property type="entry name" value="PROKAR_LIPOPROTEIN"/>
    <property type="match status" value="1"/>
</dbReference>
<dbReference type="InterPro" id="IPR012334">
    <property type="entry name" value="Pectin_lyas_fold"/>
</dbReference>
<dbReference type="SUPFAM" id="SSF51126">
    <property type="entry name" value="Pectin lyase-like"/>
    <property type="match status" value="1"/>
</dbReference>
<keyword evidence="2" id="KW-1185">Reference proteome</keyword>
<dbReference type="AlphaFoldDB" id="A0A8J3DG61"/>
<protein>
    <submittedName>
        <fullName evidence="1">Lyase</fullName>
    </submittedName>
</protein>
<reference evidence="1" key="1">
    <citation type="journal article" date="2014" name="Int. J. Syst. Evol. Microbiol.">
        <title>Complete genome sequence of Corynebacterium casei LMG S-19264T (=DSM 44701T), isolated from a smear-ripened cheese.</title>
        <authorList>
            <consortium name="US DOE Joint Genome Institute (JGI-PGF)"/>
            <person name="Walter F."/>
            <person name="Albersmeier A."/>
            <person name="Kalinowski J."/>
            <person name="Ruckert C."/>
        </authorList>
    </citation>
    <scope>NUCLEOTIDE SEQUENCE</scope>
    <source>
        <strain evidence="1">KCTC 12870</strain>
    </source>
</reference>
<dbReference type="InterPro" id="IPR039513">
    <property type="entry name" value="PL-6"/>
</dbReference>
<keyword evidence="1" id="KW-0456">Lyase</keyword>
<proteinExistence type="predicted"/>
<sequence length="462" mass="50660">MKTAFAILSIAVSACQLTATVHSLSSAAELTQLIRDQLVKPGDELVWKDGVYADVKIDLTGINGKPNTLIVLRAETSGGVRFTGASQLWIGADYAEVSGFRFEAISSVAAPRKVISFRGGNDDPAYFSRLTDVSIIESEAGLPVLQDSKWVVIYGQHNRVDHCYFSGKRSHDNLMTVYLDESKLPSWHQIDSNYFADRQDGTLAGGTTNGWEIIRIGDSKSSQQQALCRVERNYFEQCNGEIEIISNKSGNNIYSGNVFRECSGQLTLRHGFGCLVIDNLFIGSHETKYEESGVRVIGPDHSVIGNTFVQLDGEGSRGALVLCEGVKDGRINEYYPVTNALVRANQYIDCKTPIVVGAMHGRKAKDSKLVDVPPTGVVIDQNVVIGSSPVFQLLSEEKPGITLRDNLAYTNRANIVIPWEADDVVNSAAFTVVPLITNDLSIEKWHARADQIRDSSGPSWRK</sequence>
<dbReference type="Pfam" id="PF14592">
    <property type="entry name" value="Chondroitinas_B"/>
    <property type="match status" value="1"/>
</dbReference>
<name>A0A8J3DG61_9BACT</name>
<evidence type="ECO:0000313" key="1">
    <source>
        <dbReference type="EMBL" id="GHB97857.1"/>
    </source>
</evidence>
<dbReference type="Proteomes" id="UP000642829">
    <property type="component" value="Unassembled WGS sequence"/>
</dbReference>
<dbReference type="InterPro" id="IPR011050">
    <property type="entry name" value="Pectin_lyase_fold/virulence"/>
</dbReference>